<protein>
    <submittedName>
        <fullName evidence="1">Uncharacterized protein</fullName>
    </submittedName>
</protein>
<name>A0A7G3G5F3_9NEIS</name>
<evidence type="ECO:0000313" key="1">
    <source>
        <dbReference type="EMBL" id="QBC42486.1"/>
    </source>
</evidence>
<dbReference type="EMBL" id="CP025781">
    <property type="protein sequence ID" value="QBC42486.1"/>
    <property type="molecule type" value="Genomic_DNA"/>
</dbReference>
<dbReference type="AlphaFoldDB" id="A0A7G3G5F3"/>
<organism evidence="1 2">
    <name type="scientific">Iodobacter fluviatilis</name>
    <dbReference type="NCBI Taxonomy" id="537"/>
    <lineage>
        <taxon>Bacteria</taxon>
        <taxon>Pseudomonadati</taxon>
        <taxon>Pseudomonadota</taxon>
        <taxon>Betaproteobacteria</taxon>
        <taxon>Neisseriales</taxon>
        <taxon>Chitinibacteraceae</taxon>
        <taxon>Iodobacter</taxon>
    </lineage>
</organism>
<dbReference type="KEGG" id="ifl:C1H71_02215"/>
<gene>
    <name evidence="1" type="ORF">C1H71_02215</name>
</gene>
<proteinExistence type="predicted"/>
<reference evidence="1 2" key="1">
    <citation type="submission" date="2018-01" db="EMBL/GenBank/DDBJ databases">
        <title>Genome sequence of Iodobacter sp. strain PCH194 isolated from Indian Trans-Himalaya.</title>
        <authorList>
            <person name="Kumar V."/>
            <person name="Thakur V."/>
            <person name="Kumar S."/>
            <person name="Singh D."/>
        </authorList>
    </citation>
    <scope>NUCLEOTIDE SEQUENCE [LARGE SCALE GENOMIC DNA]</scope>
    <source>
        <strain evidence="1 2">PCH194</strain>
    </source>
</reference>
<keyword evidence="2" id="KW-1185">Reference proteome</keyword>
<sequence length="265" mass="30481">MASLVKGVIMFFNPEKSRVNGYNVEMLNFYLKDKAEDHDPIGNFSCSDVYTYIYACLIGLHKELLPLIPRAINRLNTAILNHEEQWFGSSPASHAMDMHIGLAMAIWLNNGINSLNSWNEARTFYETAVCNEDYCTKSMRAKECLDDYMALCFQSEQYELGIAEFEKYHGVKKISLNRKLPPRDFGYALCLHYSRGEFDAGELFAAGRKMLQSKIEDDWLGYGQSIRAAIWLKIVYWHSENTLTPLEVILKAYENMPNVPRPDFV</sequence>
<dbReference type="Proteomes" id="UP000515917">
    <property type="component" value="Chromosome"/>
</dbReference>
<accession>A0A7G3G5F3</accession>
<evidence type="ECO:0000313" key="2">
    <source>
        <dbReference type="Proteomes" id="UP000515917"/>
    </source>
</evidence>